<protein>
    <submittedName>
        <fullName evidence="1">Uncharacterized protein</fullName>
    </submittedName>
</protein>
<gene>
    <name evidence="1" type="ORF">F993_00070</name>
</gene>
<organism evidence="1 2">
    <name type="scientific">Acinetobacter proteolyticus</name>
    <dbReference type="NCBI Taxonomy" id="1776741"/>
    <lineage>
        <taxon>Bacteria</taxon>
        <taxon>Pseudomonadati</taxon>
        <taxon>Pseudomonadota</taxon>
        <taxon>Gammaproteobacteria</taxon>
        <taxon>Moraxellales</taxon>
        <taxon>Moraxellaceae</taxon>
        <taxon>Acinetobacter</taxon>
    </lineage>
</organism>
<comment type="caution">
    <text evidence="1">The sequence shown here is derived from an EMBL/GenBank/DDBJ whole genome shotgun (WGS) entry which is preliminary data.</text>
</comment>
<accession>A0ABN0JJ52</accession>
<evidence type="ECO:0000313" key="2">
    <source>
        <dbReference type="Proteomes" id="UP000013034"/>
    </source>
</evidence>
<keyword evidence="2" id="KW-1185">Reference proteome</keyword>
<proteinExistence type="predicted"/>
<sequence length="51" mass="6128">MLYVFQEKFPVIKQLPLNHTIYVQVYAYTAYMGNPSYRLTSHRVWNGNYVL</sequence>
<dbReference type="Proteomes" id="UP000013034">
    <property type="component" value="Unassembled WGS sequence"/>
</dbReference>
<name>A0ABN0JJ52_9GAMM</name>
<evidence type="ECO:0000313" key="1">
    <source>
        <dbReference type="EMBL" id="ENU25296.1"/>
    </source>
</evidence>
<reference evidence="1 2" key="1">
    <citation type="submission" date="2013-02" db="EMBL/GenBank/DDBJ databases">
        <title>The Genome Sequence of Acinetobacter sp. NIPH 809.</title>
        <authorList>
            <consortium name="The Broad Institute Genome Sequencing Platform"/>
            <consortium name="The Broad Institute Genome Sequencing Center for Infectious Disease"/>
            <person name="Cerqueira G."/>
            <person name="Feldgarden M."/>
            <person name="Courvalin P."/>
            <person name="Perichon B."/>
            <person name="Grillot-Courvalin C."/>
            <person name="Clermont D."/>
            <person name="Rocha E."/>
            <person name="Yoon E.-J."/>
            <person name="Nemec A."/>
            <person name="Walker B."/>
            <person name="Young S.K."/>
            <person name="Zeng Q."/>
            <person name="Gargeya S."/>
            <person name="Fitzgerald M."/>
            <person name="Haas B."/>
            <person name="Abouelleil A."/>
            <person name="Alvarado L."/>
            <person name="Arachchi H.M."/>
            <person name="Berlin A.M."/>
            <person name="Chapman S.B."/>
            <person name="Dewar J."/>
            <person name="Goldberg J."/>
            <person name="Griggs A."/>
            <person name="Gujja S."/>
            <person name="Hansen M."/>
            <person name="Howarth C."/>
            <person name="Imamovic A."/>
            <person name="Larimer J."/>
            <person name="McCowan C."/>
            <person name="Murphy C."/>
            <person name="Neiman D."/>
            <person name="Pearson M."/>
            <person name="Priest M."/>
            <person name="Roberts A."/>
            <person name="Saif S."/>
            <person name="Shea T."/>
            <person name="Sisk P."/>
            <person name="Sykes S."/>
            <person name="Wortman J."/>
            <person name="Nusbaum C."/>
            <person name="Birren B."/>
        </authorList>
    </citation>
    <scope>NUCLEOTIDE SEQUENCE [LARGE SCALE GENOMIC DNA]</scope>
    <source>
        <strain evidence="1 2">NIPH 809</strain>
    </source>
</reference>
<dbReference type="EMBL" id="APOI01000002">
    <property type="protein sequence ID" value="ENU25296.1"/>
    <property type="molecule type" value="Genomic_DNA"/>
</dbReference>